<reference evidence="12 13" key="1">
    <citation type="submission" date="2018-10" db="EMBL/GenBank/DDBJ databases">
        <title>Draft genome sequence of the microsporidian Tubulinosema ratisbonensis.</title>
        <authorList>
            <person name="Polonais V."/>
            <person name="Peyretaillade E."/>
            <person name="Niehus S."/>
            <person name="Wawrzyniak I."/>
            <person name="Franchet A."/>
            <person name="Gaspin C."/>
            <person name="Reichstadt M."/>
            <person name="Belser C."/>
            <person name="Labadie K."/>
            <person name="Delbac F."/>
            <person name="Ferrandon D."/>
        </authorList>
    </citation>
    <scope>NUCLEOTIDE SEQUENCE [LARGE SCALE GENOMIC DNA]</scope>
    <source>
        <strain evidence="12 13">Franzen</strain>
    </source>
</reference>
<evidence type="ECO:0000256" key="1">
    <source>
        <dbReference type="ARBA" id="ARBA00004651"/>
    </source>
</evidence>
<dbReference type="PANTHER" id="PTHR22914:SF16">
    <property type="entry name" value="CHITIN SYNTHASE 3"/>
    <property type="match status" value="1"/>
</dbReference>
<keyword evidence="8 11" id="KW-0472">Membrane</keyword>
<keyword evidence="6 11" id="KW-0812">Transmembrane</keyword>
<dbReference type="AlphaFoldDB" id="A0A437AM96"/>
<evidence type="ECO:0000256" key="7">
    <source>
        <dbReference type="ARBA" id="ARBA00022989"/>
    </source>
</evidence>
<dbReference type="SUPFAM" id="SSF53448">
    <property type="entry name" value="Nucleotide-diphospho-sugar transferases"/>
    <property type="match status" value="1"/>
</dbReference>
<dbReference type="GO" id="GO:0030428">
    <property type="term" value="C:cell septum"/>
    <property type="evidence" value="ECO:0007669"/>
    <property type="project" value="TreeGrafter"/>
</dbReference>
<protein>
    <recommendedName>
        <fullName evidence="2">chitin synthase</fullName>
        <ecNumber evidence="2">2.4.1.16</ecNumber>
    </recommendedName>
</protein>
<dbReference type="GO" id="GO:0006031">
    <property type="term" value="P:chitin biosynthetic process"/>
    <property type="evidence" value="ECO:0007669"/>
    <property type="project" value="TreeGrafter"/>
</dbReference>
<keyword evidence="9" id="KW-0325">Glycoprotein</keyword>
<comment type="subcellular location">
    <subcellularLocation>
        <location evidence="1">Cell membrane</location>
        <topology evidence="1">Multi-pass membrane protein</topology>
    </subcellularLocation>
</comment>
<feature type="transmembrane region" description="Helical" evidence="11">
    <location>
        <begin position="252"/>
        <end position="278"/>
    </location>
</feature>
<dbReference type="GO" id="GO:0004100">
    <property type="term" value="F:chitin synthase activity"/>
    <property type="evidence" value="ECO:0007669"/>
    <property type="project" value="UniProtKB-EC"/>
</dbReference>
<dbReference type="STRING" id="291195.A0A437AM96"/>
<feature type="compositionally biased region" description="Polar residues" evidence="10">
    <location>
        <begin position="1"/>
        <end position="11"/>
    </location>
</feature>
<evidence type="ECO:0000256" key="11">
    <source>
        <dbReference type="SAM" id="Phobius"/>
    </source>
</evidence>
<dbReference type="VEuPathDB" id="MicrosporidiaDB:TUBRATIS_12330"/>
<evidence type="ECO:0000256" key="6">
    <source>
        <dbReference type="ARBA" id="ARBA00022692"/>
    </source>
</evidence>
<dbReference type="Gene3D" id="3.90.550.10">
    <property type="entry name" value="Spore Coat Polysaccharide Biosynthesis Protein SpsA, Chain A"/>
    <property type="match status" value="1"/>
</dbReference>
<organism evidence="12 13">
    <name type="scientific">Tubulinosema ratisbonensis</name>
    <dbReference type="NCBI Taxonomy" id="291195"/>
    <lineage>
        <taxon>Eukaryota</taxon>
        <taxon>Fungi</taxon>
        <taxon>Fungi incertae sedis</taxon>
        <taxon>Microsporidia</taxon>
        <taxon>Tubulinosematoidea</taxon>
        <taxon>Tubulinosematidae</taxon>
        <taxon>Tubulinosema</taxon>
    </lineage>
</organism>
<keyword evidence="4" id="KW-0328">Glycosyltransferase</keyword>
<dbReference type="EMBL" id="RCSS01000263">
    <property type="protein sequence ID" value="RVD92270.1"/>
    <property type="molecule type" value="Genomic_DNA"/>
</dbReference>
<gene>
    <name evidence="12" type="ORF">TUBRATIS_12330</name>
</gene>
<evidence type="ECO:0000256" key="5">
    <source>
        <dbReference type="ARBA" id="ARBA00022679"/>
    </source>
</evidence>
<feature type="transmembrane region" description="Helical" evidence="11">
    <location>
        <begin position="658"/>
        <end position="678"/>
    </location>
</feature>
<comment type="caution">
    <text evidence="12">The sequence shown here is derived from an EMBL/GenBank/DDBJ whole genome shotgun (WGS) entry which is preliminary data.</text>
</comment>
<proteinExistence type="predicted"/>
<evidence type="ECO:0000256" key="9">
    <source>
        <dbReference type="ARBA" id="ARBA00023180"/>
    </source>
</evidence>
<dbReference type="PANTHER" id="PTHR22914">
    <property type="entry name" value="CHITIN SYNTHASE"/>
    <property type="match status" value="1"/>
</dbReference>
<keyword evidence="7 11" id="KW-1133">Transmembrane helix</keyword>
<feature type="transmembrane region" description="Helical" evidence="11">
    <location>
        <begin position="66"/>
        <end position="86"/>
    </location>
</feature>
<evidence type="ECO:0000256" key="4">
    <source>
        <dbReference type="ARBA" id="ARBA00022676"/>
    </source>
</evidence>
<name>A0A437AM96_9MICR</name>
<evidence type="ECO:0000313" key="13">
    <source>
        <dbReference type="Proteomes" id="UP000282876"/>
    </source>
</evidence>
<dbReference type="EC" id="2.4.1.16" evidence="2"/>
<evidence type="ECO:0000256" key="2">
    <source>
        <dbReference type="ARBA" id="ARBA00012543"/>
    </source>
</evidence>
<dbReference type="CDD" id="cd04190">
    <property type="entry name" value="Chitin_synth_C"/>
    <property type="match status" value="1"/>
</dbReference>
<keyword evidence="13" id="KW-1185">Reference proteome</keyword>
<keyword evidence="5" id="KW-0808">Transferase</keyword>
<dbReference type="InterPro" id="IPR029044">
    <property type="entry name" value="Nucleotide-diphossugar_trans"/>
</dbReference>
<dbReference type="GO" id="GO:0005886">
    <property type="term" value="C:plasma membrane"/>
    <property type="evidence" value="ECO:0007669"/>
    <property type="project" value="UniProtKB-SubCell"/>
</dbReference>
<feature type="transmembrane region" description="Helical" evidence="11">
    <location>
        <begin position="684"/>
        <end position="703"/>
    </location>
</feature>
<feature type="region of interest" description="Disordered" evidence="10">
    <location>
        <begin position="1"/>
        <end position="26"/>
    </location>
</feature>
<accession>A0A437AM96</accession>
<evidence type="ECO:0000313" key="12">
    <source>
        <dbReference type="EMBL" id="RVD92270.1"/>
    </source>
</evidence>
<feature type="region of interest" description="Disordered" evidence="10">
    <location>
        <begin position="903"/>
        <end position="943"/>
    </location>
</feature>
<keyword evidence="3" id="KW-1003">Cell membrane</keyword>
<evidence type="ECO:0000256" key="10">
    <source>
        <dbReference type="SAM" id="MobiDB-lite"/>
    </source>
</evidence>
<evidence type="ECO:0000256" key="8">
    <source>
        <dbReference type="ARBA" id="ARBA00023136"/>
    </source>
</evidence>
<feature type="compositionally biased region" description="Basic and acidic residues" evidence="10">
    <location>
        <begin position="903"/>
        <end position="936"/>
    </location>
</feature>
<dbReference type="OrthoDB" id="2186317at2759"/>
<dbReference type="InterPro" id="IPR004835">
    <property type="entry name" value="Chitin_synth"/>
</dbReference>
<evidence type="ECO:0000256" key="3">
    <source>
        <dbReference type="ARBA" id="ARBA00022475"/>
    </source>
</evidence>
<feature type="transmembrane region" description="Helical" evidence="11">
    <location>
        <begin position="710"/>
        <end position="734"/>
    </location>
</feature>
<sequence>MRTQSQTQLIRSRSRSKVQPQPTPKRKNRPLWPLFWRLCSLLIPDCILSCFGMKTDEMRNAWREKFALCCIIFLCCCALAFLTYGMNLFVCKNSNQYVYSSLDKAKFKKQVVIANGFVNYLSDSCKEDVKKSNENMSHCFNTKSTACRKRFGGSVSASGPYKLKNSDIIQIAPIHYTWTDIKNKGFIVIDDKVYDPSKNVEDELNSFISKAKGSDGTDLAKKLDKEALDCFKDTFLCGNIATKTTGCLVADIFLYISTVAIFSLILVRFFLAVFYSWYIRKRINSLSTSQTTPVILLVTCYSEGKEGLKSTLDSLSEQDYSHKMILVIADGMIKGSDNDKTTPEILLDLIELDNSLPIEPKKYIALAKGSKRLNRAKVYPGWYSTPTSKTNIILIIKCGNETETNKAGNRGKRDSQVILMSFFYKLLYEERMNELDFDIYDKIKQCTPYDPKSYELVLMVDADTIVFPDAVRQFVKIFEDDPKVMGMCGETKIMNKCQSWVSMIQVFEYYISHHLTKSFESVFGGVTCLPGCFCIYRIYANTRTETASGITPILANNFILNAYSVFDTNTLHEKNLLLLGEDRYLTTLLLKTFYKRKLIFLPKAQCETFVPSEFKVLLSQRRRWINSTIHNLFELVMVDKLCGTFCCSMQFVVGMEMFGTLVLPAAIIFTGVLLGFAVAGQPAWIPLIMLVGILGLPGILILLTTLEISYIFWLIIYIISLPIWNFVLPVYAFWHFDDFSWGQTRMIEGKDEGHGDDGGIFDTTSVSIMHLQNYLNKGEKEKVKNHFDTIYESTLEYEATLCKEKGPGFYDGDNFLKKLQEEEEREIKERIRVCEENEKQFYKSLEDEVLFDDTADYTSIYNLLGKEEMKEYGIGESDLYPSGSINTGRISGAKLDPRHPFFTKKIPEGAKFDPIRPSKDKTKGWNPRPDHFKKPDYDDDLFE</sequence>
<dbReference type="Pfam" id="PF03142">
    <property type="entry name" value="Chitin_synth_2"/>
    <property type="match status" value="1"/>
</dbReference>
<dbReference type="Proteomes" id="UP000282876">
    <property type="component" value="Unassembled WGS sequence"/>
</dbReference>